<evidence type="ECO:0000313" key="2">
    <source>
        <dbReference type="Proteomes" id="UP001222325"/>
    </source>
</evidence>
<sequence length="53" mass="5741">IFDLPLVKSCLSSHAHQSRVLFDGLHGVTGPYAQALCVDVLGLPRCMCRTASR</sequence>
<comment type="caution">
    <text evidence="1">The sequence shown here is derived from an EMBL/GenBank/DDBJ whole genome shotgun (WGS) entry which is preliminary data.</text>
</comment>
<evidence type="ECO:0000313" key="1">
    <source>
        <dbReference type="EMBL" id="KAJ7078591.1"/>
    </source>
</evidence>
<reference evidence="1" key="1">
    <citation type="submission" date="2023-03" db="EMBL/GenBank/DDBJ databases">
        <title>Massive genome expansion in bonnet fungi (Mycena s.s.) driven by repeated elements and novel gene families across ecological guilds.</title>
        <authorList>
            <consortium name="Lawrence Berkeley National Laboratory"/>
            <person name="Harder C.B."/>
            <person name="Miyauchi S."/>
            <person name="Viragh M."/>
            <person name="Kuo A."/>
            <person name="Thoen E."/>
            <person name="Andreopoulos B."/>
            <person name="Lu D."/>
            <person name="Skrede I."/>
            <person name="Drula E."/>
            <person name="Henrissat B."/>
            <person name="Morin E."/>
            <person name="Kohler A."/>
            <person name="Barry K."/>
            <person name="LaButti K."/>
            <person name="Morin E."/>
            <person name="Salamov A."/>
            <person name="Lipzen A."/>
            <person name="Mereny Z."/>
            <person name="Hegedus B."/>
            <person name="Baldrian P."/>
            <person name="Stursova M."/>
            <person name="Weitz H."/>
            <person name="Taylor A."/>
            <person name="Grigoriev I.V."/>
            <person name="Nagy L.G."/>
            <person name="Martin F."/>
            <person name="Kauserud H."/>
        </authorList>
    </citation>
    <scope>NUCLEOTIDE SEQUENCE</scope>
    <source>
        <strain evidence="1">CBHHK173m</strain>
    </source>
</reference>
<dbReference type="Proteomes" id="UP001222325">
    <property type="component" value="Unassembled WGS sequence"/>
</dbReference>
<feature type="non-terminal residue" evidence="1">
    <location>
        <position position="1"/>
    </location>
</feature>
<protein>
    <submittedName>
        <fullName evidence="1">Uncharacterized protein</fullName>
    </submittedName>
</protein>
<name>A0AAD6TV84_9AGAR</name>
<gene>
    <name evidence="1" type="ORF">B0H15DRAFT_788810</name>
</gene>
<dbReference type="AlphaFoldDB" id="A0AAD6TV84"/>
<proteinExistence type="predicted"/>
<keyword evidence="2" id="KW-1185">Reference proteome</keyword>
<organism evidence="1 2">
    <name type="scientific">Mycena belliarum</name>
    <dbReference type="NCBI Taxonomy" id="1033014"/>
    <lineage>
        <taxon>Eukaryota</taxon>
        <taxon>Fungi</taxon>
        <taxon>Dikarya</taxon>
        <taxon>Basidiomycota</taxon>
        <taxon>Agaricomycotina</taxon>
        <taxon>Agaricomycetes</taxon>
        <taxon>Agaricomycetidae</taxon>
        <taxon>Agaricales</taxon>
        <taxon>Marasmiineae</taxon>
        <taxon>Mycenaceae</taxon>
        <taxon>Mycena</taxon>
    </lineage>
</organism>
<dbReference type="EMBL" id="JARJCN010000065">
    <property type="protein sequence ID" value="KAJ7078591.1"/>
    <property type="molecule type" value="Genomic_DNA"/>
</dbReference>
<dbReference type="Gene3D" id="3.40.120.10">
    <property type="entry name" value="Alpha-D-Glucose-1,6-Bisphosphate, subunit A, domain 3"/>
    <property type="match status" value="1"/>
</dbReference>
<accession>A0AAD6TV84</accession>